<dbReference type="AlphaFoldDB" id="A0A1Z3HVL7"/>
<dbReference type="KEGG" id="hhg:XM38_051620"/>
<keyword evidence="2" id="KW-0472">Membrane</keyword>
<dbReference type="RefSeq" id="WP_080805294.1">
    <property type="nucleotide sequence ID" value="NZ_CP021983.2"/>
</dbReference>
<dbReference type="InterPro" id="IPR021855">
    <property type="entry name" value="PAM68-like"/>
</dbReference>
<name>A0A1Z3HVL7_9CYAN</name>
<reference evidence="3 4" key="1">
    <citation type="journal article" date="2016" name="Biochim. Biophys. Acta">
        <title>Characterization of red-shifted phycobilisomes isolated from the chlorophyll f-containing cyanobacterium Halomicronema hongdechloris.</title>
        <authorList>
            <person name="Li Y."/>
            <person name="Lin Y."/>
            <person name="Garvey C.J."/>
            <person name="Birch D."/>
            <person name="Corkery R.W."/>
            <person name="Loughlin P.C."/>
            <person name="Scheer H."/>
            <person name="Willows R.D."/>
            <person name="Chen M."/>
        </authorList>
    </citation>
    <scope>NUCLEOTIDE SEQUENCE [LARGE SCALE GENOMIC DNA]</scope>
    <source>
        <strain evidence="3 4">C2206</strain>
    </source>
</reference>
<dbReference type="STRING" id="1641165.XM38_01505"/>
<proteinExistence type="predicted"/>
<dbReference type="Proteomes" id="UP000191901">
    <property type="component" value="Chromosome"/>
</dbReference>
<dbReference type="Pfam" id="PF11947">
    <property type="entry name" value="DUF3464"/>
    <property type="match status" value="1"/>
</dbReference>
<dbReference type="PANTHER" id="PTHR34575">
    <property type="entry name" value="PROTEIN PAM68, CHLOROPLASTIC"/>
    <property type="match status" value="1"/>
</dbReference>
<evidence type="ECO:0000313" key="4">
    <source>
        <dbReference type="Proteomes" id="UP000191901"/>
    </source>
</evidence>
<dbReference type="OrthoDB" id="467509at2"/>
<organism evidence="3 4">
    <name type="scientific">Halomicronema hongdechloris C2206</name>
    <dbReference type="NCBI Taxonomy" id="1641165"/>
    <lineage>
        <taxon>Bacteria</taxon>
        <taxon>Bacillati</taxon>
        <taxon>Cyanobacteriota</taxon>
        <taxon>Cyanophyceae</taxon>
        <taxon>Nodosilineales</taxon>
        <taxon>Nodosilineaceae</taxon>
        <taxon>Halomicronema</taxon>
    </lineage>
</organism>
<dbReference type="PANTHER" id="PTHR34575:SF1">
    <property type="entry name" value="PROTEIN PAM68, CHLOROPLASTIC"/>
    <property type="match status" value="1"/>
</dbReference>
<feature type="transmembrane region" description="Helical" evidence="2">
    <location>
        <begin position="100"/>
        <end position="120"/>
    </location>
</feature>
<feature type="region of interest" description="Disordered" evidence="1">
    <location>
        <begin position="1"/>
        <end position="51"/>
    </location>
</feature>
<protein>
    <recommendedName>
        <fullName evidence="5">DUF3464 family protein</fullName>
    </recommendedName>
</protein>
<sequence>MASESQRDPLPFEPKRQHKKAASETGAGRKESSKSAAKAEASSDPQASRQATRIPEVISRRMLRRMLIFSGVPTGLGVVVFFSCYFLITHDIVELPNVVVLLATMGCFGIGVLGLSYGALSSSWEEDRLGGWLGVAEFGTNFNRLAAAWRTNRESSSQDS</sequence>
<keyword evidence="2" id="KW-0812">Transmembrane</keyword>
<dbReference type="EMBL" id="CP021983">
    <property type="protein sequence ID" value="ASC74187.1"/>
    <property type="molecule type" value="Genomic_DNA"/>
</dbReference>
<evidence type="ECO:0000313" key="3">
    <source>
        <dbReference type="EMBL" id="ASC74187.1"/>
    </source>
</evidence>
<accession>A0A1Z3HVL7</accession>
<feature type="transmembrane region" description="Helical" evidence="2">
    <location>
        <begin position="67"/>
        <end position="88"/>
    </location>
</feature>
<evidence type="ECO:0000256" key="1">
    <source>
        <dbReference type="SAM" id="MobiDB-lite"/>
    </source>
</evidence>
<keyword evidence="2" id="KW-1133">Transmembrane helix</keyword>
<evidence type="ECO:0008006" key="5">
    <source>
        <dbReference type="Google" id="ProtNLM"/>
    </source>
</evidence>
<gene>
    <name evidence="3" type="ORF">XM38_051620</name>
</gene>
<keyword evidence="4" id="KW-1185">Reference proteome</keyword>
<evidence type="ECO:0000256" key="2">
    <source>
        <dbReference type="SAM" id="Phobius"/>
    </source>
</evidence>
<feature type="compositionally biased region" description="Low complexity" evidence="1">
    <location>
        <begin position="34"/>
        <end position="43"/>
    </location>
</feature>